<dbReference type="PANTHER" id="PTHR37823:SF1">
    <property type="entry name" value="CYTOCHROME C-553-LIKE"/>
    <property type="match status" value="1"/>
</dbReference>
<reference evidence="9" key="1">
    <citation type="submission" date="2020-09" db="EMBL/GenBank/DDBJ databases">
        <title>Sphingomonas sp., a new species isolated from pork steak.</title>
        <authorList>
            <person name="Heidler von Heilborn D."/>
        </authorList>
    </citation>
    <scope>NUCLEOTIDE SEQUENCE [LARGE SCALE GENOMIC DNA]</scope>
</reference>
<dbReference type="EMBL" id="CP061035">
    <property type="protein sequence ID" value="QQV78025.1"/>
    <property type="molecule type" value="Genomic_DNA"/>
</dbReference>
<keyword evidence="1" id="KW-0813">Transport</keyword>
<dbReference type="AlphaFoldDB" id="A0A974S5F1"/>
<dbReference type="Proteomes" id="UP000595894">
    <property type="component" value="Chromosome"/>
</dbReference>
<dbReference type="KEGG" id="sari:H5J25_04595"/>
<protein>
    <submittedName>
        <fullName evidence="8">C-type cytochrome</fullName>
    </submittedName>
</protein>
<keyword evidence="2 6" id="KW-0349">Heme</keyword>
<gene>
    <name evidence="8" type="ORF">H5J25_04595</name>
</gene>
<dbReference type="PANTHER" id="PTHR37823">
    <property type="entry name" value="CYTOCHROME C-553-LIKE"/>
    <property type="match status" value="1"/>
</dbReference>
<dbReference type="Gene3D" id="1.10.760.10">
    <property type="entry name" value="Cytochrome c-like domain"/>
    <property type="match status" value="2"/>
</dbReference>
<evidence type="ECO:0000313" key="8">
    <source>
        <dbReference type="EMBL" id="QQV78025.1"/>
    </source>
</evidence>
<dbReference type="SUPFAM" id="SSF46626">
    <property type="entry name" value="Cytochrome c"/>
    <property type="match status" value="2"/>
</dbReference>
<organism evidence="8 9">
    <name type="scientific">Sphingomonas aliaeris</name>
    <dbReference type="NCBI Taxonomy" id="2759526"/>
    <lineage>
        <taxon>Bacteria</taxon>
        <taxon>Pseudomonadati</taxon>
        <taxon>Pseudomonadota</taxon>
        <taxon>Alphaproteobacteria</taxon>
        <taxon>Sphingomonadales</taxon>
        <taxon>Sphingomonadaceae</taxon>
        <taxon>Sphingomonas</taxon>
    </lineage>
</organism>
<dbReference type="PROSITE" id="PS51007">
    <property type="entry name" value="CYTC"/>
    <property type="match status" value="2"/>
</dbReference>
<evidence type="ECO:0000256" key="6">
    <source>
        <dbReference type="PROSITE-ProRule" id="PRU00433"/>
    </source>
</evidence>
<name>A0A974S5F1_9SPHN</name>
<keyword evidence="4" id="KW-0249">Electron transport</keyword>
<evidence type="ECO:0000256" key="5">
    <source>
        <dbReference type="ARBA" id="ARBA00023004"/>
    </source>
</evidence>
<keyword evidence="3 6" id="KW-0479">Metal-binding</keyword>
<proteinExistence type="predicted"/>
<dbReference type="InterPro" id="IPR051811">
    <property type="entry name" value="Cytochrome_c550/c551-like"/>
</dbReference>
<dbReference type="GO" id="GO:0020037">
    <property type="term" value="F:heme binding"/>
    <property type="evidence" value="ECO:0007669"/>
    <property type="project" value="InterPro"/>
</dbReference>
<accession>A0A974S5F1</accession>
<dbReference type="InterPro" id="IPR009056">
    <property type="entry name" value="Cyt_c-like_dom"/>
</dbReference>
<dbReference type="GO" id="GO:0009055">
    <property type="term" value="F:electron transfer activity"/>
    <property type="evidence" value="ECO:0007669"/>
    <property type="project" value="InterPro"/>
</dbReference>
<evidence type="ECO:0000256" key="3">
    <source>
        <dbReference type="ARBA" id="ARBA00022723"/>
    </source>
</evidence>
<dbReference type="GO" id="GO:0046872">
    <property type="term" value="F:metal ion binding"/>
    <property type="evidence" value="ECO:0007669"/>
    <property type="project" value="UniProtKB-KW"/>
</dbReference>
<dbReference type="PROSITE" id="PS51257">
    <property type="entry name" value="PROKAR_LIPOPROTEIN"/>
    <property type="match status" value="1"/>
</dbReference>
<evidence type="ECO:0000256" key="4">
    <source>
        <dbReference type="ARBA" id="ARBA00022982"/>
    </source>
</evidence>
<sequence>MRTLIGAAALSLASCTVSSPVPDPVHGRQIAQIEGCISCHGDRLDGHLVEEDAQFAIAWSSNLSRLIPRWDDAAVERTLRSGRRPDGSALWFMPTYVHARLSQTDMRDLIAWMRTVPATGVDHPPLKRGPQFAVALEHEMQDSATQAARLAPRAPAAAGADHARGRYLAQIACSECHGPDLHGARDPEPGQPPDLAAAAAYDPEAFRTLLRTGRGLGGRDLGEMTQYGPERFVGLTDVEIDEIHHYLVARSHIPRR</sequence>
<dbReference type="RefSeq" id="WP_202094952.1">
    <property type="nucleotide sequence ID" value="NZ_CP061035.1"/>
</dbReference>
<evidence type="ECO:0000313" key="9">
    <source>
        <dbReference type="Proteomes" id="UP000595894"/>
    </source>
</evidence>
<dbReference type="Pfam" id="PF00034">
    <property type="entry name" value="Cytochrom_C"/>
    <property type="match status" value="1"/>
</dbReference>
<dbReference type="InterPro" id="IPR036909">
    <property type="entry name" value="Cyt_c-like_dom_sf"/>
</dbReference>
<keyword evidence="5 6" id="KW-0408">Iron</keyword>
<evidence type="ECO:0000259" key="7">
    <source>
        <dbReference type="PROSITE" id="PS51007"/>
    </source>
</evidence>
<feature type="domain" description="Cytochrome c" evidence="7">
    <location>
        <begin position="160"/>
        <end position="251"/>
    </location>
</feature>
<feature type="domain" description="Cytochrome c" evidence="7">
    <location>
        <begin position="22"/>
        <end position="117"/>
    </location>
</feature>
<dbReference type="Pfam" id="PF13442">
    <property type="entry name" value="Cytochrome_CBB3"/>
    <property type="match status" value="1"/>
</dbReference>
<evidence type="ECO:0000256" key="2">
    <source>
        <dbReference type="ARBA" id="ARBA00022617"/>
    </source>
</evidence>
<evidence type="ECO:0000256" key="1">
    <source>
        <dbReference type="ARBA" id="ARBA00022448"/>
    </source>
</evidence>
<keyword evidence="9" id="KW-1185">Reference proteome</keyword>